<organism evidence="2 3">
    <name type="scientific">Lacipirellula limnantheis</name>
    <dbReference type="NCBI Taxonomy" id="2528024"/>
    <lineage>
        <taxon>Bacteria</taxon>
        <taxon>Pseudomonadati</taxon>
        <taxon>Planctomycetota</taxon>
        <taxon>Planctomycetia</taxon>
        <taxon>Pirellulales</taxon>
        <taxon>Lacipirellulaceae</taxon>
        <taxon>Lacipirellula</taxon>
    </lineage>
</organism>
<name>A0A517TU57_9BACT</name>
<dbReference type="Proteomes" id="UP000317909">
    <property type="component" value="Chromosome"/>
</dbReference>
<keyword evidence="1" id="KW-0472">Membrane</keyword>
<feature type="transmembrane region" description="Helical" evidence="1">
    <location>
        <begin position="101"/>
        <end position="121"/>
    </location>
</feature>
<dbReference type="RefSeq" id="WP_145431525.1">
    <property type="nucleotide sequence ID" value="NZ_CP036339.1"/>
</dbReference>
<dbReference type="KEGG" id="llh:I41_10710"/>
<dbReference type="InterPro" id="IPR007263">
    <property type="entry name" value="DCC1-like"/>
</dbReference>
<dbReference type="PANTHER" id="PTHR34290">
    <property type="entry name" value="SI:CH73-390P7.2"/>
    <property type="match status" value="1"/>
</dbReference>
<dbReference type="EMBL" id="CP036339">
    <property type="protein sequence ID" value="QDT71909.1"/>
    <property type="molecule type" value="Genomic_DNA"/>
</dbReference>
<dbReference type="Pfam" id="PF04134">
    <property type="entry name" value="DCC1-like"/>
    <property type="match status" value="1"/>
</dbReference>
<accession>A0A517TU57</accession>
<reference evidence="2 3" key="1">
    <citation type="submission" date="2019-02" db="EMBL/GenBank/DDBJ databases">
        <title>Deep-cultivation of Planctomycetes and their phenomic and genomic characterization uncovers novel biology.</title>
        <authorList>
            <person name="Wiegand S."/>
            <person name="Jogler M."/>
            <person name="Boedeker C."/>
            <person name="Pinto D."/>
            <person name="Vollmers J."/>
            <person name="Rivas-Marin E."/>
            <person name="Kohn T."/>
            <person name="Peeters S.H."/>
            <person name="Heuer A."/>
            <person name="Rast P."/>
            <person name="Oberbeckmann S."/>
            <person name="Bunk B."/>
            <person name="Jeske O."/>
            <person name="Meyerdierks A."/>
            <person name="Storesund J.E."/>
            <person name="Kallscheuer N."/>
            <person name="Luecker S."/>
            <person name="Lage O.M."/>
            <person name="Pohl T."/>
            <person name="Merkel B.J."/>
            <person name="Hornburger P."/>
            <person name="Mueller R.-W."/>
            <person name="Bruemmer F."/>
            <person name="Labrenz M."/>
            <person name="Spormann A.M."/>
            <person name="Op den Camp H."/>
            <person name="Overmann J."/>
            <person name="Amann R."/>
            <person name="Jetten M.S.M."/>
            <person name="Mascher T."/>
            <person name="Medema M.H."/>
            <person name="Devos D.P."/>
            <person name="Kaster A.-K."/>
            <person name="Ovreas L."/>
            <person name="Rohde M."/>
            <person name="Galperin M.Y."/>
            <person name="Jogler C."/>
        </authorList>
    </citation>
    <scope>NUCLEOTIDE SEQUENCE [LARGE SCALE GENOMIC DNA]</scope>
    <source>
        <strain evidence="2 3">I41</strain>
    </source>
</reference>
<evidence type="ECO:0000256" key="1">
    <source>
        <dbReference type="SAM" id="Phobius"/>
    </source>
</evidence>
<dbReference type="AlphaFoldDB" id="A0A517TU57"/>
<sequence length="146" mass="16920">MAASSTAAPFPLPRPTDRPGADVVIYDGDCGICTAQVSKLPWWDCQGKLAYLSLHDSEVKERFPNLPHDRMMQEMVIVDHHGNRHWGPTAIRYLTWRLRRLWWAAPVLYFPGSMLVWRPLYRWIAKNRYRLSAKDCTTGACQLHIK</sequence>
<evidence type="ECO:0000313" key="2">
    <source>
        <dbReference type="EMBL" id="QDT71909.1"/>
    </source>
</evidence>
<dbReference type="PANTHER" id="PTHR34290:SF2">
    <property type="entry name" value="OS04G0668800 PROTEIN"/>
    <property type="match status" value="1"/>
</dbReference>
<evidence type="ECO:0000313" key="3">
    <source>
        <dbReference type="Proteomes" id="UP000317909"/>
    </source>
</evidence>
<dbReference type="OrthoDB" id="9785438at2"/>
<keyword evidence="1" id="KW-0812">Transmembrane</keyword>
<gene>
    <name evidence="2" type="ORF">I41_10710</name>
</gene>
<dbReference type="GO" id="GO:0015035">
    <property type="term" value="F:protein-disulfide reductase activity"/>
    <property type="evidence" value="ECO:0007669"/>
    <property type="project" value="InterPro"/>
</dbReference>
<evidence type="ECO:0008006" key="4">
    <source>
        <dbReference type="Google" id="ProtNLM"/>
    </source>
</evidence>
<keyword evidence="1" id="KW-1133">Transmembrane helix</keyword>
<dbReference type="InterPro" id="IPR044691">
    <property type="entry name" value="DCC1_Trx"/>
</dbReference>
<proteinExistence type="predicted"/>
<keyword evidence="3" id="KW-1185">Reference proteome</keyword>
<protein>
    <recommendedName>
        <fullName evidence="4">Thiol-disulfide oxidoreductase</fullName>
    </recommendedName>
</protein>